<dbReference type="RefSeq" id="WP_078477617.1">
    <property type="nucleotide sequence ID" value="NZ_MPRK01000284.1"/>
</dbReference>
<sequence length="149" mass="17259">MFHFFMPVNASEAEDPHYSEAGFFDLHLCHWPDRPPFFKAVFSTFDFDDIDYVSIENPDGSEITRLETSSFIEFRSKGRKKRAFLQDHELADTPKAGWYTAKIHLKDGTVAEAKDYVDPGQLPLAEKIYPEEAQEVTLPVTIRWNDNRN</sequence>
<evidence type="ECO:0000313" key="1">
    <source>
        <dbReference type="EMBL" id="OOZ37358.1"/>
    </source>
</evidence>
<dbReference type="AlphaFoldDB" id="A0A1T2KWX1"/>
<protein>
    <submittedName>
        <fullName evidence="1">Uncharacterized protein</fullName>
    </submittedName>
</protein>
<accession>A0A1T2KWX1</accession>
<dbReference type="OrthoDB" id="5485729at2"/>
<comment type="caution">
    <text evidence="1">The sequence shown here is derived from an EMBL/GenBank/DDBJ whole genome shotgun (WGS) entry which is preliminary data.</text>
</comment>
<keyword evidence="2" id="KW-1185">Reference proteome</keyword>
<dbReference type="EMBL" id="MPRK01000284">
    <property type="protein sequence ID" value="OOZ37358.1"/>
    <property type="molecule type" value="Genomic_DNA"/>
</dbReference>
<reference evidence="1 2" key="1">
    <citation type="submission" date="2016-11" db="EMBL/GenBank/DDBJ databases">
        <title>Mixed transmission modes and dynamic genome evolution in an obligate animal-bacterial symbiosis.</title>
        <authorList>
            <person name="Russell S.L."/>
            <person name="Corbett-Detig R.B."/>
            <person name="Cavanaugh C.M."/>
        </authorList>
    </citation>
    <scope>NUCLEOTIDE SEQUENCE [LARGE SCALE GENOMIC DNA]</scope>
    <source>
        <strain evidence="1">Sp-SM6</strain>
    </source>
</reference>
<gene>
    <name evidence="1" type="ORF">BOW52_10240</name>
</gene>
<name>A0A1T2KWX1_9GAMM</name>
<proteinExistence type="predicted"/>
<evidence type="ECO:0000313" key="2">
    <source>
        <dbReference type="Proteomes" id="UP000190198"/>
    </source>
</evidence>
<organism evidence="1 2">
    <name type="scientific">Solemya elarraichensis gill symbiont</name>
    <dbReference type="NCBI Taxonomy" id="1918949"/>
    <lineage>
        <taxon>Bacteria</taxon>
        <taxon>Pseudomonadati</taxon>
        <taxon>Pseudomonadota</taxon>
        <taxon>Gammaproteobacteria</taxon>
        <taxon>sulfur-oxidizing symbionts</taxon>
    </lineage>
</organism>
<dbReference type="Proteomes" id="UP000190198">
    <property type="component" value="Unassembled WGS sequence"/>
</dbReference>